<accession>A0ABN7RI74</accession>
<protein>
    <submittedName>
        <fullName evidence="9">Retaining alpha-galactosidase</fullName>
        <ecNumber evidence="9">3.2.1.22</ecNumber>
    </submittedName>
</protein>
<keyword evidence="4" id="KW-0106">Calcium</keyword>
<evidence type="ECO:0000256" key="4">
    <source>
        <dbReference type="ARBA" id="ARBA00022837"/>
    </source>
</evidence>
<dbReference type="EC" id="3.2.1.22" evidence="9"/>
<dbReference type="Gene3D" id="3.20.20.70">
    <property type="entry name" value="Aldolase class I"/>
    <property type="match status" value="1"/>
</dbReference>
<evidence type="ECO:0000313" key="9">
    <source>
        <dbReference type="EMBL" id="CAG5074625.1"/>
    </source>
</evidence>
<gene>
    <name evidence="9" type="ORF">DYBT9623_05312</name>
</gene>
<name>A0ABN7RI74_9BACT</name>
<dbReference type="Gene3D" id="2.60.40.1180">
    <property type="entry name" value="Golgi alpha-mannosidase II"/>
    <property type="match status" value="1"/>
</dbReference>
<keyword evidence="10" id="KW-1185">Reference proteome</keyword>
<evidence type="ECO:0000256" key="1">
    <source>
        <dbReference type="ARBA" id="ARBA00001913"/>
    </source>
</evidence>
<sequence>MASNPIYKLINSLILSIPKPFTLINLFEMNLNLFLRRAYLIAILLGVSQLSFAQANKPINLQSPDGKLSVSINIGDTVSWELSHETTRVLLPSAISLTMGDGQILGHDAKVAKLERNTVNTTTVPNLYKKKQITDHYNRLFVRLKGDYGIEFRAYNDAALYRFVTNRKGDQTIRTEQVAFNFEDDKKAFIPYVNDTRGGERYSYSFESFYDVIKLSQMAADSLAITPLLVDLGNKKKAAIMEGDVEDYPGMFLKINPKNPKGLIAEFPGYPAEGKMAGYNGINFIATKRADYIAVTKGSRTFPWRAVIVSSSDTALANNDLAQKMASPSRIEDPSWIKPGKVAWEWWNRTNLTHVDFRVGKNTATYKYFIDFAASNKLEYIVIDGGWSVNTLMKSVDALDIKQLVDYGQQKNVGVILWSNWAMTEKEMETAFPYYSKLGVKGFKVDFIDSDDHKMIKSVYAIAKLAAENKLLLDLHGFKANGIQRTYPNIVNFEGVKGLENYKWAPFVNGKPKDDVPAYDVTIPFIRMLAGPMDYTPGAMENANLSVYRSVNDQPMSQGTRVHQMAMYTIYEAPLQMLSDSPTRYMKEQDCTDFISKVPTVFDETVVLDGQVGEYIVMARKKDDVWHVGAMTNWTAREHTIDFSFLGNGDFEIEYFMDGINADRNGTDYKREVSKISNKDKKNIKMYPGGGWAARIYPSR</sequence>
<dbReference type="InterPro" id="IPR013780">
    <property type="entry name" value="Glyco_hydro_b"/>
</dbReference>
<proteinExistence type="predicted"/>
<keyword evidence="3 9" id="KW-0378">Hydrolase</keyword>
<evidence type="ECO:0000256" key="3">
    <source>
        <dbReference type="ARBA" id="ARBA00022801"/>
    </source>
</evidence>
<dbReference type="SUPFAM" id="SSF51445">
    <property type="entry name" value="(Trans)glycosidases"/>
    <property type="match status" value="1"/>
</dbReference>
<comment type="cofactor">
    <cofactor evidence="1">
        <name>Ca(2+)</name>
        <dbReference type="ChEBI" id="CHEBI:29108"/>
    </cofactor>
</comment>
<dbReference type="InterPro" id="IPR019563">
    <property type="entry name" value="GH97_catalytic"/>
</dbReference>
<dbReference type="InterPro" id="IPR052720">
    <property type="entry name" value="Glycosyl_hydrolase_97"/>
</dbReference>
<dbReference type="PANTHER" id="PTHR35803:SF2">
    <property type="entry name" value="RETAINING ALPHA-GALACTOSIDASE"/>
    <property type="match status" value="1"/>
</dbReference>
<comment type="caution">
    <text evidence="9">The sequence shown here is derived from an EMBL/GenBank/DDBJ whole genome shotgun (WGS) entry which is preliminary data.</text>
</comment>
<comment type="subunit">
    <text evidence="2">Monomer.</text>
</comment>
<dbReference type="Pfam" id="PF14508">
    <property type="entry name" value="GH97_N"/>
    <property type="match status" value="1"/>
</dbReference>
<evidence type="ECO:0000313" key="10">
    <source>
        <dbReference type="Proteomes" id="UP000679725"/>
    </source>
</evidence>
<dbReference type="InterPro" id="IPR014718">
    <property type="entry name" value="GH-type_carb-bd"/>
</dbReference>
<dbReference type="InterPro" id="IPR029483">
    <property type="entry name" value="GH97_C"/>
</dbReference>
<feature type="domain" description="Glycosyl-hydrolase 97 catalytic" evidence="6">
    <location>
        <begin position="346"/>
        <end position="496"/>
    </location>
</feature>
<evidence type="ECO:0000259" key="6">
    <source>
        <dbReference type="Pfam" id="PF10566"/>
    </source>
</evidence>
<dbReference type="EMBL" id="CAJRAU010000012">
    <property type="protein sequence ID" value="CAG5074625.1"/>
    <property type="molecule type" value="Genomic_DNA"/>
</dbReference>
<dbReference type="Pfam" id="PF10566">
    <property type="entry name" value="Glyco_hydro_97"/>
    <property type="match status" value="1"/>
</dbReference>
<dbReference type="PANTHER" id="PTHR35803">
    <property type="entry name" value="GLUCAN 1,4-ALPHA-GLUCOSIDASE SUSB-RELATED"/>
    <property type="match status" value="1"/>
</dbReference>
<dbReference type="InterPro" id="IPR029486">
    <property type="entry name" value="GH97_N"/>
</dbReference>
<evidence type="ECO:0000259" key="8">
    <source>
        <dbReference type="Pfam" id="PF14509"/>
    </source>
</evidence>
<feature type="domain" description="Glycosyl-hydrolase 97 C-terminal oligomerisation" evidence="8">
    <location>
        <begin position="602"/>
        <end position="696"/>
    </location>
</feature>
<dbReference type="InterPro" id="IPR013785">
    <property type="entry name" value="Aldolase_TIM"/>
</dbReference>
<evidence type="ECO:0000256" key="5">
    <source>
        <dbReference type="ARBA" id="ARBA00023295"/>
    </source>
</evidence>
<dbReference type="GO" id="GO:0004557">
    <property type="term" value="F:alpha-galactosidase activity"/>
    <property type="evidence" value="ECO:0007669"/>
    <property type="project" value="UniProtKB-EC"/>
</dbReference>
<dbReference type="Proteomes" id="UP000679725">
    <property type="component" value="Unassembled WGS sequence"/>
</dbReference>
<dbReference type="Pfam" id="PF14509">
    <property type="entry name" value="GH97_C"/>
    <property type="match status" value="1"/>
</dbReference>
<evidence type="ECO:0000256" key="2">
    <source>
        <dbReference type="ARBA" id="ARBA00011245"/>
    </source>
</evidence>
<keyword evidence="5 9" id="KW-0326">Glycosidase</keyword>
<reference evidence="9 10" key="1">
    <citation type="submission" date="2021-04" db="EMBL/GenBank/DDBJ databases">
        <authorList>
            <person name="Rodrigo-Torres L."/>
            <person name="Arahal R. D."/>
            <person name="Lucena T."/>
        </authorList>
    </citation>
    <scope>NUCLEOTIDE SEQUENCE [LARGE SCALE GENOMIC DNA]</scope>
    <source>
        <strain evidence="9 10">CECT 9623</strain>
    </source>
</reference>
<feature type="domain" description="Glycosyl-hydrolase 97 N-terminal" evidence="7">
    <location>
        <begin position="61"/>
        <end position="328"/>
    </location>
</feature>
<evidence type="ECO:0000259" key="7">
    <source>
        <dbReference type="Pfam" id="PF14508"/>
    </source>
</evidence>
<dbReference type="InterPro" id="IPR017853">
    <property type="entry name" value="GH"/>
</dbReference>
<organism evidence="9 10">
    <name type="scientific">Dyadobacter linearis</name>
    <dbReference type="NCBI Taxonomy" id="2823330"/>
    <lineage>
        <taxon>Bacteria</taxon>
        <taxon>Pseudomonadati</taxon>
        <taxon>Bacteroidota</taxon>
        <taxon>Cytophagia</taxon>
        <taxon>Cytophagales</taxon>
        <taxon>Spirosomataceae</taxon>
        <taxon>Dyadobacter</taxon>
    </lineage>
</organism>
<dbReference type="Gene3D" id="2.70.98.10">
    <property type="match status" value="1"/>
</dbReference>